<evidence type="ECO:0000313" key="1">
    <source>
        <dbReference type="EMBL" id="PKI55262.1"/>
    </source>
</evidence>
<dbReference type="EMBL" id="PGOL01001713">
    <property type="protein sequence ID" value="PKI55262.1"/>
    <property type="molecule type" value="Genomic_DNA"/>
</dbReference>
<gene>
    <name evidence="1" type="ORF">CRG98_024278</name>
</gene>
<evidence type="ECO:0000313" key="2">
    <source>
        <dbReference type="Proteomes" id="UP000233551"/>
    </source>
</evidence>
<dbReference type="Proteomes" id="UP000233551">
    <property type="component" value="Unassembled WGS sequence"/>
</dbReference>
<protein>
    <submittedName>
        <fullName evidence="1">Uncharacterized protein</fullName>
    </submittedName>
</protein>
<sequence length="153" mass="16795">MLPLVGNPLEHAVMVIHCFHVLSGVEAELSFGNGRYFDPVQFLTSPASSQMKYVQPGNDDARESDTALTVCASVKNNNAFVVLAKLSDEDFGSCKTVANPWCSSTKASNSWSTSDENIETAEQRSISIPYVCVSSHEQCMDETLGKNESFYRE</sequence>
<keyword evidence="2" id="KW-1185">Reference proteome</keyword>
<accession>A0A2I0JG92</accession>
<reference evidence="1 2" key="1">
    <citation type="submission" date="2017-11" db="EMBL/GenBank/DDBJ databases">
        <title>De-novo sequencing of pomegranate (Punica granatum L.) genome.</title>
        <authorList>
            <person name="Akparov Z."/>
            <person name="Amiraslanov A."/>
            <person name="Hajiyeva S."/>
            <person name="Abbasov M."/>
            <person name="Kaur K."/>
            <person name="Hamwieh A."/>
            <person name="Solovyev V."/>
            <person name="Salamov A."/>
            <person name="Braich B."/>
            <person name="Kosarev P."/>
            <person name="Mahmoud A."/>
            <person name="Hajiyev E."/>
            <person name="Babayeva S."/>
            <person name="Izzatullayeva V."/>
            <person name="Mammadov A."/>
            <person name="Mammadov A."/>
            <person name="Sharifova S."/>
            <person name="Ojaghi J."/>
            <person name="Eynullazada K."/>
            <person name="Bayramov B."/>
            <person name="Abdulazimova A."/>
            <person name="Shahmuradov I."/>
        </authorList>
    </citation>
    <scope>NUCLEOTIDE SEQUENCE [LARGE SCALE GENOMIC DNA]</scope>
    <source>
        <strain evidence="2">cv. AG2017</strain>
        <tissue evidence="1">Leaf</tissue>
    </source>
</reference>
<comment type="caution">
    <text evidence="1">The sequence shown here is derived from an EMBL/GenBank/DDBJ whole genome shotgun (WGS) entry which is preliminary data.</text>
</comment>
<dbReference type="AlphaFoldDB" id="A0A2I0JG92"/>
<name>A0A2I0JG92_PUNGR</name>
<proteinExistence type="predicted"/>
<organism evidence="1 2">
    <name type="scientific">Punica granatum</name>
    <name type="common">Pomegranate</name>
    <dbReference type="NCBI Taxonomy" id="22663"/>
    <lineage>
        <taxon>Eukaryota</taxon>
        <taxon>Viridiplantae</taxon>
        <taxon>Streptophyta</taxon>
        <taxon>Embryophyta</taxon>
        <taxon>Tracheophyta</taxon>
        <taxon>Spermatophyta</taxon>
        <taxon>Magnoliopsida</taxon>
        <taxon>eudicotyledons</taxon>
        <taxon>Gunneridae</taxon>
        <taxon>Pentapetalae</taxon>
        <taxon>rosids</taxon>
        <taxon>malvids</taxon>
        <taxon>Myrtales</taxon>
        <taxon>Lythraceae</taxon>
        <taxon>Punica</taxon>
    </lineage>
</organism>